<keyword evidence="9" id="KW-1133">Transmembrane helix</keyword>
<feature type="chain" id="PRO_5040842453" description="histidine kinase" evidence="10">
    <location>
        <begin position="18"/>
        <end position="632"/>
    </location>
</feature>
<feature type="transmembrane region" description="Helical" evidence="9">
    <location>
        <begin position="368"/>
        <end position="388"/>
    </location>
</feature>
<evidence type="ECO:0000313" key="13">
    <source>
        <dbReference type="Proteomes" id="UP001142175"/>
    </source>
</evidence>
<organism evidence="12 13">
    <name type="scientific">Aquiflexum gelatinilyticum</name>
    <dbReference type="NCBI Taxonomy" id="2961943"/>
    <lineage>
        <taxon>Bacteria</taxon>
        <taxon>Pseudomonadati</taxon>
        <taxon>Bacteroidota</taxon>
        <taxon>Cytophagia</taxon>
        <taxon>Cytophagales</taxon>
        <taxon>Cyclobacteriaceae</taxon>
        <taxon>Aquiflexum</taxon>
    </lineage>
</organism>
<dbReference type="InterPro" id="IPR050482">
    <property type="entry name" value="Sensor_HK_TwoCompSys"/>
</dbReference>
<keyword evidence="7" id="KW-0067">ATP-binding</keyword>
<dbReference type="GO" id="GO:0046983">
    <property type="term" value="F:protein dimerization activity"/>
    <property type="evidence" value="ECO:0007669"/>
    <property type="project" value="InterPro"/>
</dbReference>
<protein>
    <recommendedName>
        <fullName evidence="2">histidine kinase</fullName>
        <ecNumber evidence="2">2.7.13.3</ecNumber>
    </recommendedName>
</protein>
<evidence type="ECO:0000256" key="2">
    <source>
        <dbReference type="ARBA" id="ARBA00012438"/>
    </source>
</evidence>
<proteinExistence type="predicted"/>
<dbReference type="Pfam" id="PF02518">
    <property type="entry name" value="HATPase_c"/>
    <property type="match status" value="1"/>
</dbReference>
<accession>A0A9X2P7A3</accession>
<dbReference type="Gene3D" id="3.30.565.10">
    <property type="entry name" value="Histidine kinase-like ATPase, C-terminal domain"/>
    <property type="match status" value="1"/>
</dbReference>
<keyword evidence="3" id="KW-0597">Phosphoprotein</keyword>
<dbReference type="SUPFAM" id="SSF48452">
    <property type="entry name" value="TPR-like"/>
    <property type="match status" value="2"/>
</dbReference>
<sequence length="632" mass="72891">MKYLFLAFLLISFSGNAQDLGVILDSALQSGEKQQYFFSEAKKLIKNNKDKADYLFALHRYHSIRNERDSMLLVEKELIPLLDSFSDRIRKSNVFERIAYYYESAGLYDQAIQHYLMAVEEILPTNRAELISDLYRSLSQVHRLFKDYDKAVFYGKKSFEAVEFEGEKFLTYKSRALNIIGAAFSEMKVPDSTVHYYNKVLEFIPALDSMTVAPTIVNAGYAYLLKGDIEKARDFTNAGLRLYEKSDNDYAKAVIYINLGMIENAAKEYPLALALLDSGIVYTEKSQYAELYTWIYDEQSKIYKATGNYPKAISSMENLLGIKDSLFVSERAKVAKDLEIKFQTALKDQEIKDREAEILEKEQSLQRVLILTFLLMVIVSLLITVHFLNKNRFKKKQQILQKEKELSIKEAYLHAALESQETERKRFAQDLHDGFGQLISALQLNILQIRNKTNLEEKLITVERSELILKEMHSEIRNIAFNLMPATLIRSGLKEAISEFAHRIHTSGAVKVETYTHGLEERLSEMQEISLYRVIQEWVNNILKYAEASSITIQLVRHEDEVSIMIEDDGRGFDPAILEKGKGNGWRNIQSRLQRISATWELDSQPDRRGSTMLIFLPIPSKEKLIAIKQEK</sequence>
<dbReference type="RefSeq" id="WP_258422338.1">
    <property type="nucleotide sequence ID" value="NZ_JANSUY010000002.1"/>
</dbReference>
<keyword evidence="9" id="KW-0472">Membrane</keyword>
<keyword evidence="13" id="KW-1185">Reference proteome</keyword>
<dbReference type="SUPFAM" id="SSF55874">
    <property type="entry name" value="ATPase domain of HSP90 chaperone/DNA topoisomerase II/histidine kinase"/>
    <property type="match status" value="1"/>
</dbReference>
<dbReference type="GO" id="GO:0005524">
    <property type="term" value="F:ATP binding"/>
    <property type="evidence" value="ECO:0007669"/>
    <property type="project" value="UniProtKB-KW"/>
</dbReference>
<dbReference type="InterPro" id="IPR003594">
    <property type="entry name" value="HATPase_dom"/>
</dbReference>
<dbReference type="Proteomes" id="UP001142175">
    <property type="component" value="Unassembled WGS sequence"/>
</dbReference>
<dbReference type="InterPro" id="IPR005467">
    <property type="entry name" value="His_kinase_dom"/>
</dbReference>
<dbReference type="GO" id="GO:0016020">
    <property type="term" value="C:membrane"/>
    <property type="evidence" value="ECO:0007669"/>
    <property type="project" value="InterPro"/>
</dbReference>
<gene>
    <name evidence="12" type="ORF">NU887_05390</name>
</gene>
<dbReference type="CDD" id="cd16917">
    <property type="entry name" value="HATPase_UhpB-NarQ-NarX-like"/>
    <property type="match status" value="1"/>
</dbReference>
<evidence type="ECO:0000256" key="9">
    <source>
        <dbReference type="SAM" id="Phobius"/>
    </source>
</evidence>
<evidence type="ECO:0000256" key="6">
    <source>
        <dbReference type="ARBA" id="ARBA00022777"/>
    </source>
</evidence>
<feature type="domain" description="Histidine kinase" evidence="11">
    <location>
        <begin position="531"/>
        <end position="621"/>
    </location>
</feature>
<keyword evidence="8" id="KW-0902">Two-component regulatory system</keyword>
<dbReference type="GO" id="GO:0000155">
    <property type="term" value="F:phosphorelay sensor kinase activity"/>
    <property type="evidence" value="ECO:0007669"/>
    <property type="project" value="InterPro"/>
</dbReference>
<dbReference type="SMART" id="SM00028">
    <property type="entry name" value="TPR"/>
    <property type="match status" value="5"/>
</dbReference>
<dbReference type="Pfam" id="PF07730">
    <property type="entry name" value="HisKA_3"/>
    <property type="match status" value="1"/>
</dbReference>
<evidence type="ECO:0000313" key="12">
    <source>
        <dbReference type="EMBL" id="MCR9014459.1"/>
    </source>
</evidence>
<dbReference type="PANTHER" id="PTHR24421:SF10">
    <property type="entry name" value="NITRATE_NITRITE SENSOR PROTEIN NARQ"/>
    <property type="match status" value="1"/>
</dbReference>
<dbReference type="InterPro" id="IPR036890">
    <property type="entry name" value="HATPase_C_sf"/>
</dbReference>
<dbReference type="InterPro" id="IPR011990">
    <property type="entry name" value="TPR-like_helical_dom_sf"/>
</dbReference>
<evidence type="ECO:0000256" key="5">
    <source>
        <dbReference type="ARBA" id="ARBA00022741"/>
    </source>
</evidence>
<evidence type="ECO:0000256" key="10">
    <source>
        <dbReference type="SAM" id="SignalP"/>
    </source>
</evidence>
<dbReference type="PANTHER" id="PTHR24421">
    <property type="entry name" value="NITRATE/NITRITE SENSOR PROTEIN NARX-RELATED"/>
    <property type="match status" value="1"/>
</dbReference>
<keyword evidence="9" id="KW-0812">Transmembrane</keyword>
<reference evidence="12" key="1">
    <citation type="submission" date="2022-08" db="EMBL/GenBank/DDBJ databases">
        <authorList>
            <person name="Zhang D."/>
        </authorList>
    </citation>
    <scope>NUCLEOTIDE SEQUENCE</scope>
    <source>
        <strain evidence="12">XJ19-11</strain>
    </source>
</reference>
<dbReference type="EC" id="2.7.13.3" evidence="2"/>
<evidence type="ECO:0000256" key="8">
    <source>
        <dbReference type="ARBA" id="ARBA00023012"/>
    </source>
</evidence>
<comment type="caution">
    <text evidence="12">The sequence shown here is derived from an EMBL/GenBank/DDBJ whole genome shotgun (WGS) entry which is preliminary data.</text>
</comment>
<comment type="catalytic activity">
    <reaction evidence="1">
        <text>ATP + protein L-histidine = ADP + protein N-phospho-L-histidine.</text>
        <dbReference type="EC" id="2.7.13.3"/>
    </reaction>
</comment>
<evidence type="ECO:0000256" key="3">
    <source>
        <dbReference type="ARBA" id="ARBA00022553"/>
    </source>
</evidence>
<keyword evidence="5" id="KW-0547">Nucleotide-binding</keyword>
<keyword evidence="4" id="KW-0808">Transferase</keyword>
<evidence type="ECO:0000256" key="1">
    <source>
        <dbReference type="ARBA" id="ARBA00000085"/>
    </source>
</evidence>
<evidence type="ECO:0000259" key="11">
    <source>
        <dbReference type="PROSITE" id="PS50109"/>
    </source>
</evidence>
<dbReference type="InterPro" id="IPR019734">
    <property type="entry name" value="TPR_rpt"/>
</dbReference>
<dbReference type="Gene3D" id="1.20.5.1930">
    <property type="match status" value="1"/>
</dbReference>
<feature type="signal peptide" evidence="10">
    <location>
        <begin position="1"/>
        <end position="17"/>
    </location>
</feature>
<dbReference type="InterPro" id="IPR011712">
    <property type="entry name" value="Sig_transdc_His_kin_sub3_dim/P"/>
</dbReference>
<dbReference type="Gene3D" id="1.25.40.10">
    <property type="entry name" value="Tetratricopeptide repeat domain"/>
    <property type="match status" value="2"/>
</dbReference>
<keyword evidence="6 12" id="KW-0418">Kinase</keyword>
<keyword evidence="10" id="KW-0732">Signal</keyword>
<dbReference type="PROSITE" id="PS50109">
    <property type="entry name" value="HIS_KIN"/>
    <property type="match status" value="1"/>
</dbReference>
<name>A0A9X2P7A3_9BACT</name>
<dbReference type="AlphaFoldDB" id="A0A9X2P7A3"/>
<dbReference type="EMBL" id="JANSUY010000002">
    <property type="protein sequence ID" value="MCR9014459.1"/>
    <property type="molecule type" value="Genomic_DNA"/>
</dbReference>
<evidence type="ECO:0000256" key="7">
    <source>
        <dbReference type="ARBA" id="ARBA00022840"/>
    </source>
</evidence>
<evidence type="ECO:0000256" key="4">
    <source>
        <dbReference type="ARBA" id="ARBA00022679"/>
    </source>
</evidence>